<accession>A0A507CR18</accession>
<reference evidence="2 3" key="1">
    <citation type="journal article" date="2019" name="Sci. Rep.">
        <title>Comparative genomics of chytrid fungi reveal insights into the obligate biotrophic and pathogenic lifestyle of Synchytrium endobioticum.</title>
        <authorList>
            <person name="van de Vossenberg B.T.L.H."/>
            <person name="Warris S."/>
            <person name="Nguyen H.D.T."/>
            <person name="van Gent-Pelzer M.P.E."/>
            <person name="Joly D.L."/>
            <person name="van de Geest H.C."/>
            <person name="Bonants P.J.M."/>
            <person name="Smith D.S."/>
            <person name="Levesque C.A."/>
            <person name="van der Lee T.A.J."/>
        </authorList>
    </citation>
    <scope>NUCLEOTIDE SEQUENCE [LARGE SCALE GENOMIC DNA]</scope>
    <source>
        <strain evidence="2 3">LEV6574</strain>
    </source>
</reference>
<evidence type="ECO:0000313" key="3">
    <source>
        <dbReference type="Proteomes" id="UP000320475"/>
    </source>
</evidence>
<gene>
    <name evidence="2" type="ORF">SeLEV6574_g06064</name>
</gene>
<proteinExistence type="predicted"/>
<organism evidence="2 3">
    <name type="scientific">Synchytrium endobioticum</name>
    <dbReference type="NCBI Taxonomy" id="286115"/>
    <lineage>
        <taxon>Eukaryota</taxon>
        <taxon>Fungi</taxon>
        <taxon>Fungi incertae sedis</taxon>
        <taxon>Chytridiomycota</taxon>
        <taxon>Chytridiomycota incertae sedis</taxon>
        <taxon>Chytridiomycetes</taxon>
        <taxon>Synchytriales</taxon>
        <taxon>Synchytriaceae</taxon>
        <taxon>Synchytrium</taxon>
    </lineage>
</organism>
<name>A0A507CR18_9FUNG</name>
<evidence type="ECO:0000313" key="2">
    <source>
        <dbReference type="EMBL" id="TPX41480.1"/>
    </source>
</evidence>
<dbReference type="EMBL" id="QEAM01000318">
    <property type="protein sequence ID" value="TPX41480.1"/>
    <property type="molecule type" value="Genomic_DNA"/>
</dbReference>
<sequence>MGLEISPNTSIVAALASWELVSPTADDTETVYVSAADPVVRTLLPLQPPTPVGASAPSRAKLPLRAATNASWDDVVQELEVALKRRAIIQQENALFQVPIITFTDMSEGVIVDAGTTMGQAQPVLSITNPDVRVRFNVTDAVDVVVPVSTSPQSPPEAATLTTSVATLEKTSNAVTQVESAVQAESKEMRTMNVDRRHLALELTIELLNQRIDQLMVENRTLRCLFEFHSPKA</sequence>
<keyword evidence="1" id="KW-0175">Coiled coil</keyword>
<evidence type="ECO:0000256" key="1">
    <source>
        <dbReference type="SAM" id="Coils"/>
    </source>
</evidence>
<dbReference type="AlphaFoldDB" id="A0A507CR18"/>
<dbReference type="Proteomes" id="UP000320475">
    <property type="component" value="Unassembled WGS sequence"/>
</dbReference>
<feature type="coiled-coil region" evidence="1">
    <location>
        <begin position="198"/>
        <end position="225"/>
    </location>
</feature>
<dbReference type="VEuPathDB" id="FungiDB:SeMB42_g05400"/>
<protein>
    <submittedName>
        <fullName evidence="2">Uncharacterized protein</fullName>
    </submittedName>
</protein>
<comment type="caution">
    <text evidence="2">The sequence shown here is derived from an EMBL/GenBank/DDBJ whole genome shotgun (WGS) entry which is preliminary data.</text>
</comment>